<dbReference type="SMART" id="SM00233">
    <property type="entry name" value="PH"/>
    <property type="match status" value="1"/>
</dbReference>
<feature type="domain" description="DH" evidence="4">
    <location>
        <begin position="632"/>
        <end position="822"/>
    </location>
</feature>
<dbReference type="GO" id="GO:0005085">
    <property type="term" value="F:guanyl-nucleotide exchange factor activity"/>
    <property type="evidence" value="ECO:0007669"/>
    <property type="project" value="UniProtKB-KW"/>
</dbReference>
<feature type="compositionally biased region" description="Polar residues" evidence="3">
    <location>
        <begin position="232"/>
        <end position="262"/>
    </location>
</feature>
<dbReference type="InterPro" id="IPR000219">
    <property type="entry name" value="DH_dom"/>
</dbReference>
<gene>
    <name evidence="6" type="ORF">BDA99DRAFT_520049</name>
</gene>
<organism evidence="6 7">
    <name type="scientific">Phascolomyces articulosus</name>
    <dbReference type="NCBI Taxonomy" id="60185"/>
    <lineage>
        <taxon>Eukaryota</taxon>
        <taxon>Fungi</taxon>
        <taxon>Fungi incertae sedis</taxon>
        <taxon>Mucoromycota</taxon>
        <taxon>Mucoromycotina</taxon>
        <taxon>Mucoromycetes</taxon>
        <taxon>Mucorales</taxon>
        <taxon>Lichtheimiaceae</taxon>
        <taxon>Phascolomyces</taxon>
    </lineage>
</organism>
<dbReference type="InterPro" id="IPR035899">
    <property type="entry name" value="DBL_dom_sf"/>
</dbReference>
<evidence type="ECO:0000256" key="3">
    <source>
        <dbReference type="SAM" id="MobiDB-lite"/>
    </source>
</evidence>
<feature type="region of interest" description="Disordered" evidence="3">
    <location>
        <begin position="1"/>
        <end position="56"/>
    </location>
</feature>
<evidence type="ECO:0000313" key="6">
    <source>
        <dbReference type="EMBL" id="KAI9253531.1"/>
    </source>
</evidence>
<dbReference type="Proteomes" id="UP001209540">
    <property type="component" value="Unassembled WGS sequence"/>
</dbReference>
<evidence type="ECO:0000259" key="5">
    <source>
        <dbReference type="PROSITE" id="PS50219"/>
    </source>
</evidence>
<dbReference type="PANTHER" id="PTHR46572">
    <property type="entry name" value="RHO1 GDP-GTP EXCHANGE PROTEIN 1-RELATED"/>
    <property type="match status" value="1"/>
</dbReference>
<feature type="compositionally biased region" description="Pro residues" evidence="3">
    <location>
        <begin position="216"/>
        <end position="227"/>
    </location>
</feature>
<evidence type="ECO:0000256" key="2">
    <source>
        <dbReference type="ARBA" id="ARBA00022658"/>
    </source>
</evidence>
<feature type="compositionally biased region" description="Polar residues" evidence="3">
    <location>
        <begin position="30"/>
        <end position="39"/>
    </location>
</feature>
<dbReference type="EMBL" id="JAIXMP010000026">
    <property type="protein sequence ID" value="KAI9253531.1"/>
    <property type="molecule type" value="Genomic_DNA"/>
</dbReference>
<feature type="compositionally biased region" description="Low complexity" evidence="3">
    <location>
        <begin position="263"/>
        <end position="274"/>
    </location>
</feature>
<dbReference type="Gene3D" id="1.20.900.10">
    <property type="entry name" value="Dbl homology (DH) domain"/>
    <property type="match status" value="1"/>
</dbReference>
<comment type="caution">
    <text evidence="6">The sequence shown here is derived from an EMBL/GenBank/DDBJ whole genome shotgun (WGS) entry which is preliminary data.</text>
</comment>
<feature type="region of interest" description="Disordered" evidence="3">
    <location>
        <begin position="925"/>
        <end position="946"/>
    </location>
</feature>
<dbReference type="CDD" id="cd00160">
    <property type="entry name" value="RhoGEF"/>
    <property type="match status" value="1"/>
</dbReference>
<dbReference type="SUPFAM" id="SSF48065">
    <property type="entry name" value="DBL homology domain (DH-domain)"/>
    <property type="match status" value="1"/>
</dbReference>
<keyword evidence="2" id="KW-0344">Guanine-nucleotide releasing factor</keyword>
<feature type="compositionally biased region" description="Low complexity" evidence="3">
    <location>
        <begin position="205"/>
        <end position="215"/>
    </location>
</feature>
<protein>
    <submittedName>
        <fullName evidence="6">CNH domain-containing protein</fullName>
    </submittedName>
</protein>
<feature type="compositionally biased region" description="Polar residues" evidence="3">
    <location>
        <begin position="937"/>
        <end position="946"/>
    </location>
</feature>
<dbReference type="SMART" id="SM00036">
    <property type="entry name" value="CNH"/>
    <property type="match status" value="1"/>
</dbReference>
<dbReference type="Pfam" id="PF00780">
    <property type="entry name" value="CNH"/>
    <property type="match status" value="1"/>
</dbReference>
<feature type="compositionally biased region" description="Basic and acidic residues" evidence="3">
    <location>
        <begin position="402"/>
        <end position="421"/>
    </location>
</feature>
<dbReference type="InterPro" id="IPR001849">
    <property type="entry name" value="PH_domain"/>
</dbReference>
<dbReference type="InterPro" id="IPR011993">
    <property type="entry name" value="PH-like_dom_sf"/>
</dbReference>
<proteinExistence type="predicted"/>
<evidence type="ECO:0000313" key="7">
    <source>
        <dbReference type="Proteomes" id="UP001209540"/>
    </source>
</evidence>
<dbReference type="SMART" id="SM00325">
    <property type="entry name" value="RhoGEF"/>
    <property type="match status" value="1"/>
</dbReference>
<evidence type="ECO:0000256" key="1">
    <source>
        <dbReference type="ARBA" id="ARBA00022553"/>
    </source>
</evidence>
<dbReference type="Pfam" id="PF15405">
    <property type="entry name" value="PH_5"/>
    <property type="match status" value="1"/>
</dbReference>
<feature type="compositionally biased region" description="Low complexity" evidence="3">
    <location>
        <begin position="123"/>
        <end position="134"/>
    </location>
</feature>
<dbReference type="InterPro" id="IPR052233">
    <property type="entry name" value="Rho-type_GEFs"/>
</dbReference>
<feature type="compositionally biased region" description="Polar residues" evidence="3">
    <location>
        <begin position="422"/>
        <end position="431"/>
    </location>
</feature>
<keyword evidence="7" id="KW-1185">Reference proteome</keyword>
<feature type="region of interest" description="Disordered" evidence="3">
    <location>
        <begin position="383"/>
        <end position="431"/>
    </location>
</feature>
<dbReference type="PROSITE" id="PS50010">
    <property type="entry name" value="DH_2"/>
    <property type="match status" value="1"/>
</dbReference>
<name>A0AAD5JTE4_9FUNG</name>
<feature type="compositionally biased region" description="Pro residues" evidence="3">
    <location>
        <begin position="336"/>
        <end position="350"/>
    </location>
</feature>
<evidence type="ECO:0000259" key="4">
    <source>
        <dbReference type="PROSITE" id="PS50010"/>
    </source>
</evidence>
<dbReference type="Pfam" id="PF00621">
    <property type="entry name" value="RhoGEF"/>
    <property type="match status" value="1"/>
</dbReference>
<feature type="compositionally biased region" description="Polar residues" evidence="3">
    <location>
        <begin position="351"/>
        <end position="368"/>
    </location>
</feature>
<reference evidence="6" key="2">
    <citation type="submission" date="2023-02" db="EMBL/GenBank/DDBJ databases">
        <authorList>
            <consortium name="DOE Joint Genome Institute"/>
            <person name="Mondo S.J."/>
            <person name="Chang Y."/>
            <person name="Wang Y."/>
            <person name="Ahrendt S."/>
            <person name="Andreopoulos W."/>
            <person name="Barry K."/>
            <person name="Beard J."/>
            <person name="Benny G.L."/>
            <person name="Blankenship S."/>
            <person name="Bonito G."/>
            <person name="Cuomo C."/>
            <person name="Desiro A."/>
            <person name="Gervers K.A."/>
            <person name="Hundley H."/>
            <person name="Kuo A."/>
            <person name="LaButti K."/>
            <person name="Lang B.F."/>
            <person name="Lipzen A."/>
            <person name="O'Donnell K."/>
            <person name="Pangilinan J."/>
            <person name="Reynolds N."/>
            <person name="Sandor L."/>
            <person name="Smith M.W."/>
            <person name="Tsang A."/>
            <person name="Grigoriev I.V."/>
            <person name="Stajich J.E."/>
            <person name="Spatafora J.W."/>
        </authorList>
    </citation>
    <scope>NUCLEOTIDE SEQUENCE</scope>
    <source>
        <strain evidence="6">RSA 2281</strain>
    </source>
</reference>
<reference evidence="6" key="1">
    <citation type="journal article" date="2022" name="IScience">
        <title>Evolution of zygomycete secretomes and the origins of terrestrial fungal ecologies.</title>
        <authorList>
            <person name="Chang Y."/>
            <person name="Wang Y."/>
            <person name="Mondo S."/>
            <person name="Ahrendt S."/>
            <person name="Andreopoulos W."/>
            <person name="Barry K."/>
            <person name="Beard J."/>
            <person name="Benny G.L."/>
            <person name="Blankenship S."/>
            <person name="Bonito G."/>
            <person name="Cuomo C."/>
            <person name="Desiro A."/>
            <person name="Gervers K.A."/>
            <person name="Hundley H."/>
            <person name="Kuo A."/>
            <person name="LaButti K."/>
            <person name="Lang B.F."/>
            <person name="Lipzen A."/>
            <person name="O'Donnell K."/>
            <person name="Pangilinan J."/>
            <person name="Reynolds N."/>
            <person name="Sandor L."/>
            <person name="Smith M.E."/>
            <person name="Tsang A."/>
            <person name="Grigoriev I.V."/>
            <person name="Stajich J.E."/>
            <person name="Spatafora J.W."/>
        </authorList>
    </citation>
    <scope>NUCLEOTIDE SEQUENCE</scope>
    <source>
        <strain evidence="6">RSA 2281</strain>
    </source>
</reference>
<dbReference type="PROSITE" id="PS50219">
    <property type="entry name" value="CNH"/>
    <property type="match status" value="1"/>
</dbReference>
<keyword evidence="1" id="KW-0597">Phosphoprotein</keyword>
<accession>A0AAD5JTE4</accession>
<dbReference type="SUPFAM" id="SSF50729">
    <property type="entry name" value="PH domain-like"/>
    <property type="match status" value="1"/>
</dbReference>
<feature type="region of interest" description="Disordered" evidence="3">
    <location>
        <begin position="123"/>
        <end position="368"/>
    </location>
</feature>
<feature type="compositionally biased region" description="Polar residues" evidence="3">
    <location>
        <begin position="135"/>
        <end position="148"/>
    </location>
</feature>
<dbReference type="PANTHER" id="PTHR46572:SF1">
    <property type="entry name" value="RHO1 GUANINE NUCLEOTIDE EXCHANGE FACTOR TUS1"/>
    <property type="match status" value="1"/>
</dbReference>
<sequence>MSGQQQGTYDTGVPPGSMGGLVHSVDSYLNEMSSAQSGHNIVPQPRGQSLQHRAGGNDYSHQPNNTQYGGYYDYYGQQHQQQVAMDNNRYSTTGMQPQQQYQNGMYGSNEQQYGGYAYENAYSQQQQQQSYHHQAPTTPMPNRTSSANYGMGYPPQRLVDPSGPPPPPSHYGNAAGNAYSPPVASAQPYSTQDYAPVRGTPPGSPAARQSYQAASPQPPLQPPPPPVGYTSAGYSQPTASYSRPSSQDFGGNNGGTYRSDSMTTGTTAATTTTTSHRRTHSSLKNTIMTIERPKYARPSAIDTSQTGNDDDVPFVAVSPISSDDEDDDFYGGSGPSPAPAAVPAPAPVPPTNSNNDTTSYNKNNRNSSPIIGAATIVSASIVNTNNEPSSPPPTRFAVVSPRKQEGGFPHDDSDIRGEDRPQPTQRDSSMSRISVEVDVDYSIISELSEAFRRRMKRITNVREVNSSAEYPESFSGHEAIDLLQEILSNKGIPDGYCILIANALMNCTPPLFQPIRQNHKSRITNEVYDSSDKFYTFDEDDSDSDIPVGVLTSLTKCYSHGCEPGQGGCYAPRCPNKPAIFESEIMVHAGLTRRSSTKSNASIDDTKSFPHTAWAERVPRELLENTPKKERERQEAINEMIYSEEVYRGDLDILHEVIVMPLLKSNAIEQARRNQFVKEVFSNYYMLRELSDALYKDLLDLQRRYENKCVPHIGDILVDHFTYFSEPYTTYTPNVPLAEYKIKIERQRNSEFNRFMTDVESNSRMRRLAFRHFLLNPMTRMQRYPLLLEAIIKKTSEEHDDRKYLTTCKKLIQGIASRSDLQTEGVKQHVEILEISDQLTTKHGENHELELKAPHRRLYHHGDLKRRAQTIEVTEKTDIHAFVFDHLFLMTKYRKTNTGEEYRVWKRPIQLQMLFVLGNTDSPVSGGTSGSANSGTRPQLPNSASSYMLQGASGATAGGTGVVQLTLQHLGQRDGLYHFFCNSTEERYRWIKAIDDAKAALKKRQGDAVFEMRTLDDMSFRYFGSVGSTGGSGRISCSVPFVSANGEQKIVIGTDVGVYIKSLSQSNDLRRVLPSDNVTQVLMMERQHILLVLADKVLKAYSIDALDTPKAGRAPDRSGHEVAQNVNFFQVGYCNGKDLVVYKKKKSTSSVFVAMEPICDLRDPRSERLLTQRTGLFSSRGSNHSWFKTYTEFYVGAEASNIHFLKSKVSVVVESRGFEIIDPENLAVGGRNIPDSVHPEFNFIQRHTEPLKPLAMYRIQDKFLLCYNRFAFYVNNRNGSLVQRGAGKSLLCEWNGTPEHIVYQHPYIIAVDQQFIEIRHVDTGELVQIIKGENMRLTHFNGAGDVPIIHGCMSHSHKPDTQYLFHLWLTNQHQPQQRTNNSYPRR</sequence>
<dbReference type="Gene3D" id="2.30.29.30">
    <property type="entry name" value="Pleckstrin-homology domain (PH domain)/Phosphotyrosine-binding domain (PTB)"/>
    <property type="match status" value="1"/>
</dbReference>
<dbReference type="InterPro" id="IPR001180">
    <property type="entry name" value="CNH_dom"/>
</dbReference>
<dbReference type="InterPro" id="IPR041675">
    <property type="entry name" value="PH_5"/>
</dbReference>
<feature type="domain" description="CNH" evidence="5">
    <location>
        <begin position="1032"/>
        <end position="1345"/>
    </location>
</feature>